<dbReference type="GO" id="GO:0008270">
    <property type="term" value="F:zinc ion binding"/>
    <property type="evidence" value="ECO:0007669"/>
    <property type="project" value="UniProtKB-UniRule"/>
</dbReference>
<sequence>MLPIVADVACLFFFFFVIAVLEGAREPKAPVMIQVSQGGAPFFAGKDVKNGNQEASIAGATAAAISIAPTYGIPARSTKRYTRSPYSHLTCLTFPRNPRKKISKFSANSVNNDNVDNAALYTQAEDIVFHFWDVYAAFSKISPIFSIAAAFVSILISNHQVDVHGVYKVGNVTLKPKLLGKHEAYCKEKLKTDNPRPLYLVFHGGSGSSKKEIATALENGVVKQMNVDTDTQWAYMEGFQVMVCQL</sequence>
<dbReference type="PANTHER" id="PTHR30559">
    <property type="entry name" value="FRUCTOSE-BISPHOSPHATE ALDOLASE CLASS 2"/>
    <property type="match status" value="1"/>
</dbReference>
<evidence type="ECO:0000256" key="9">
    <source>
        <dbReference type="RuleBase" id="RU366023"/>
    </source>
</evidence>
<accession>A0A0L6V7V5</accession>
<comment type="catalytic activity">
    <reaction evidence="1 9">
        <text>beta-D-fructose 1,6-bisphosphate = D-glyceraldehyde 3-phosphate + dihydroxyacetone phosphate</text>
        <dbReference type="Rhea" id="RHEA:14729"/>
        <dbReference type="ChEBI" id="CHEBI:32966"/>
        <dbReference type="ChEBI" id="CHEBI:57642"/>
        <dbReference type="ChEBI" id="CHEBI:59776"/>
        <dbReference type="EC" id="4.1.2.13"/>
    </reaction>
</comment>
<evidence type="ECO:0000256" key="3">
    <source>
        <dbReference type="ARBA" id="ARBA00005812"/>
    </source>
</evidence>
<keyword evidence="5 9" id="KW-0479">Metal-binding</keyword>
<proteinExistence type="inferred from homology"/>
<gene>
    <name evidence="11" type="ORF">VP01_2363g2</name>
</gene>
<keyword evidence="7 9" id="KW-0324">Glycolysis</keyword>
<dbReference type="Gene3D" id="3.20.20.70">
    <property type="entry name" value="Aldolase class I"/>
    <property type="match status" value="2"/>
</dbReference>
<comment type="function">
    <text evidence="9">Catalyzes the aldol condensation of dihydroxyacetone phosphate (DHAP or glycerone-phosphate) with glyceraldehyde 3-phosphate (G3P) to form fructose 1,6-bisphosphate (FBP) in gluconeogenesis and the reverse reaction in glycolysis.</text>
</comment>
<comment type="similarity">
    <text evidence="3 9">Belongs to the class II fructose-bisphosphate aldolase family.</text>
</comment>
<dbReference type="Proteomes" id="UP000037035">
    <property type="component" value="Unassembled WGS sequence"/>
</dbReference>
<evidence type="ECO:0000256" key="7">
    <source>
        <dbReference type="ARBA" id="ARBA00023152"/>
    </source>
</evidence>
<dbReference type="InterPro" id="IPR013785">
    <property type="entry name" value="Aldolase_TIM"/>
</dbReference>
<dbReference type="AlphaFoldDB" id="A0A0L6V7V5"/>
<evidence type="ECO:0000256" key="5">
    <source>
        <dbReference type="ARBA" id="ARBA00022723"/>
    </source>
</evidence>
<dbReference type="GO" id="GO:0005829">
    <property type="term" value="C:cytosol"/>
    <property type="evidence" value="ECO:0007669"/>
    <property type="project" value="TreeGrafter"/>
</dbReference>
<evidence type="ECO:0000256" key="4">
    <source>
        <dbReference type="ARBA" id="ARBA00013068"/>
    </source>
</evidence>
<evidence type="ECO:0000256" key="2">
    <source>
        <dbReference type="ARBA" id="ARBA00004714"/>
    </source>
</evidence>
<evidence type="ECO:0000313" key="11">
    <source>
        <dbReference type="EMBL" id="KNZ56617.1"/>
    </source>
</evidence>
<feature type="chain" id="PRO_5005568144" description="Fructose-bisphosphate aldolase" evidence="10">
    <location>
        <begin position="24"/>
        <end position="246"/>
    </location>
</feature>
<name>A0A0L6V7V5_9BASI</name>
<dbReference type="InterPro" id="IPR006411">
    <property type="entry name" value="Fruct_bisP_bact"/>
</dbReference>
<reference evidence="11 12" key="1">
    <citation type="submission" date="2015-08" db="EMBL/GenBank/DDBJ databases">
        <title>Next Generation Sequencing and Analysis of the Genome of Puccinia sorghi L Schw, the Causal Agent of Maize Common Rust.</title>
        <authorList>
            <person name="Rochi L."/>
            <person name="Burguener G."/>
            <person name="Darino M."/>
            <person name="Turjanski A."/>
            <person name="Kreff E."/>
            <person name="Dieguez M.J."/>
            <person name="Sacco F."/>
        </authorList>
    </citation>
    <scope>NUCLEOTIDE SEQUENCE [LARGE SCALE GENOMIC DNA]</scope>
    <source>
        <strain evidence="11 12">RO10H11247</strain>
    </source>
</reference>
<dbReference type="EMBL" id="LAVV01007240">
    <property type="protein sequence ID" value="KNZ56617.1"/>
    <property type="molecule type" value="Genomic_DNA"/>
</dbReference>
<evidence type="ECO:0000256" key="10">
    <source>
        <dbReference type="SAM" id="SignalP"/>
    </source>
</evidence>
<dbReference type="PANTHER" id="PTHR30559:SF0">
    <property type="entry name" value="FRUCTOSE-BISPHOSPHATE ALDOLASE"/>
    <property type="match status" value="1"/>
</dbReference>
<dbReference type="OrthoDB" id="35652at2759"/>
<comment type="caution">
    <text evidence="11">The sequence shown here is derived from an EMBL/GenBank/DDBJ whole genome shotgun (WGS) entry which is preliminary data.</text>
</comment>
<comment type="cofactor">
    <cofactor evidence="9">
        <name>Zn(2+)</name>
        <dbReference type="ChEBI" id="CHEBI:29105"/>
    </cofactor>
    <text evidence="9">Binds 2 Zn(2+) ions per subunit. One is catalytic and the other provides a structural contribution.</text>
</comment>
<evidence type="ECO:0000313" key="12">
    <source>
        <dbReference type="Proteomes" id="UP000037035"/>
    </source>
</evidence>
<dbReference type="STRING" id="27349.A0A0L6V7V5"/>
<feature type="signal peptide" evidence="10">
    <location>
        <begin position="1"/>
        <end position="23"/>
    </location>
</feature>
<dbReference type="UniPathway" id="UPA00109">
    <property type="reaction ID" value="UER00183"/>
</dbReference>
<dbReference type="GO" id="GO:0004332">
    <property type="term" value="F:fructose-bisphosphate aldolase activity"/>
    <property type="evidence" value="ECO:0007669"/>
    <property type="project" value="UniProtKB-EC"/>
</dbReference>
<dbReference type="VEuPathDB" id="FungiDB:VP01_2363g2"/>
<keyword evidence="12" id="KW-1185">Reference proteome</keyword>
<protein>
    <recommendedName>
        <fullName evidence="4 9">Fructose-bisphosphate aldolase</fullName>
        <shortName evidence="9">FBP aldolase</shortName>
        <ecNumber evidence="4 9">4.1.2.13</ecNumber>
    </recommendedName>
</protein>
<dbReference type="Pfam" id="PF01116">
    <property type="entry name" value="F_bP_aldolase"/>
    <property type="match status" value="1"/>
</dbReference>
<comment type="pathway">
    <text evidence="2 9">Carbohydrate degradation; glycolysis; D-glyceraldehyde 3-phosphate and glycerone phosphate from D-glucose: step 4/4.</text>
</comment>
<keyword evidence="6 9" id="KW-0862">Zinc</keyword>
<organism evidence="11 12">
    <name type="scientific">Puccinia sorghi</name>
    <dbReference type="NCBI Taxonomy" id="27349"/>
    <lineage>
        <taxon>Eukaryota</taxon>
        <taxon>Fungi</taxon>
        <taxon>Dikarya</taxon>
        <taxon>Basidiomycota</taxon>
        <taxon>Pucciniomycotina</taxon>
        <taxon>Pucciniomycetes</taxon>
        <taxon>Pucciniales</taxon>
        <taxon>Pucciniaceae</taxon>
        <taxon>Puccinia</taxon>
    </lineage>
</organism>
<evidence type="ECO:0000256" key="6">
    <source>
        <dbReference type="ARBA" id="ARBA00022833"/>
    </source>
</evidence>
<dbReference type="SUPFAM" id="SSF51569">
    <property type="entry name" value="Aldolase"/>
    <property type="match status" value="1"/>
</dbReference>
<dbReference type="GO" id="GO:0006094">
    <property type="term" value="P:gluconeogenesis"/>
    <property type="evidence" value="ECO:0007669"/>
    <property type="project" value="TreeGrafter"/>
</dbReference>
<keyword evidence="8 9" id="KW-0456">Lyase</keyword>
<dbReference type="GO" id="GO:0006096">
    <property type="term" value="P:glycolytic process"/>
    <property type="evidence" value="ECO:0007669"/>
    <property type="project" value="UniProtKB-UniPathway"/>
</dbReference>
<dbReference type="EC" id="4.1.2.13" evidence="4 9"/>
<dbReference type="PIRSF" id="PIRSF001359">
    <property type="entry name" value="F_bP_aldolase_II"/>
    <property type="match status" value="1"/>
</dbReference>
<evidence type="ECO:0000256" key="8">
    <source>
        <dbReference type="ARBA" id="ARBA00023239"/>
    </source>
</evidence>
<evidence type="ECO:0000256" key="1">
    <source>
        <dbReference type="ARBA" id="ARBA00000441"/>
    </source>
</evidence>
<dbReference type="InterPro" id="IPR000771">
    <property type="entry name" value="FBA_II"/>
</dbReference>
<keyword evidence="10" id="KW-0732">Signal</keyword>